<protein>
    <submittedName>
        <fullName evidence="4">Glycosyl hydrolases family 16 protein</fullName>
    </submittedName>
</protein>
<proteinExistence type="predicted"/>
<sequence length="382" mass="44312">MLLCFYGLVSAATIVDNSVNHFTFQSREVCLRNFYWYHGVVEFNVNENDNDITALKLTWNSSAGAGTTPAVNMQTQNRYRYGHFETKMRTPDTSSDPTTGVVSSFFTYWKPKAQDENHDGVEDVAEIDFEFLAGNPHQIHLTVHVGNNWPYLSKIYRVVDLQKGLVTRTEDIFKNATHEYTKDIRERSFPKTIPKIESYSSVDYHVYGFDYFPNRVEFWVKINSQKILLWNVTEKIPFLPMHMFANLWWTNDWYPDYKSNIVTKPTIPIHAWYKYFQYVPLSVEEKKQFEPKVETPVLERTPEPTVTNESPSESHSTSFNNSEESQNGNTPTQNPKQSNWKNTLLYGILAVVLTAFIAAVIYAVYYFKTAHDDSDDSKESLV</sequence>
<dbReference type="AlphaFoldDB" id="A2FTG9"/>
<dbReference type="CDD" id="cd00413">
    <property type="entry name" value="Glyco_hydrolase_16"/>
    <property type="match status" value="1"/>
</dbReference>
<dbReference type="Proteomes" id="UP000001542">
    <property type="component" value="Unassembled WGS sequence"/>
</dbReference>
<dbReference type="SUPFAM" id="SSF49899">
    <property type="entry name" value="Concanavalin A-like lectins/glucanases"/>
    <property type="match status" value="1"/>
</dbReference>
<evidence type="ECO:0000259" key="3">
    <source>
        <dbReference type="PROSITE" id="PS51762"/>
    </source>
</evidence>
<keyword evidence="5" id="KW-1185">Reference proteome</keyword>
<dbReference type="Pfam" id="PF00722">
    <property type="entry name" value="Glyco_hydro_16"/>
    <property type="match status" value="1"/>
</dbReference>
<evidence type="ECO:0000256" key="1">
    <source>
        <dbReference type="SAM" id="MobiDB-lite"/>
    </source>
</evidence>
<feature type="domain" description="GH16" evidence="3">
    <location>
        <begin position="17"/>
        <end position="281"/>
    </location>
</feature>
<dbReference type="Gene3D" id="2.60.120.200">
    <property type="match status" value="1"/>
</dbReference>
<keyword evidence="2" id="KW-1133">Transmembrane helix</keyword>
<accession>A2FTG9</accession>
<dbReference type="InterPro" id="IPR000757">
    <property type="entry name" value="Beta-glucanase-like"/>
</dbReference>
<feature type="transmembrane region" description="Helical" evidence="2">
    <location>
        <begin position="344"/>
        <end position="367"/>
    </location>
</feature>
<evidence type="ECO:0000313" key="5">
    <source>
        <dbReference type="Proteomes" id="UP000001542"/>
    </source>
</evidence>
<keyword evidence="4" id="KW-0378">Hydrolase</keyword>
<dbReference type="VEuPathDB" id="TrichDB:TVAG_176460"/>
<reference evidence="4" key="1">
    <citation type="submission" date="2006-10" db="EMBL/GenBank/DDBJ databases">
        <authorList>
            <person name="Amadeo P."/>
            <person name="Zhao Q."/>
            <person name="Wortman J."/>
            <person name="Fraser-Liggett C."/>
            <person name="Carlton J."/>
        </authorList>
    </citation>
    <scope>NUCLEOTIDE SEQUENCE</scope>
    <source>
        <strain evidence="4">G3</strain>
    </source>
</reference>
<dbReference type="OrthoDB" id="10614842at2759"/>
<gene>
    <name evidence="4" type="ORF">TVAG_176460</name>
</gene>
<organism evidence="4 5">
    <name type="scientific">Trichomonas vaginalis (strain ATCC PRA-98 / G3)</name>
    <dbReference type="NCBI Taxonomy" id="412133"/>
    <lineage>
        <taxon>Eukaryota</taxon>
        <taxon>Metamonada</taxon>
        <taxon>Parabasalia</taxon>
        <taxon>Trichomonadida</taxon>
        <taxon>Trichomonadidae</taxon>
        <taxon>Trichomonas</taxon>
    </lineage>
</organism>
<dbReference type="KEGG" id="tva:4749490"/>
<dbReference type="EMBL" id="DS114010">
    <property type="protein sequence ID" value="EAX91787.1"/>
    <property type="molecule type" value="Genomic_DNA"/>
</dbReference>
<feature type="region of interest" description="Disordered" evidence="1">
    <location>
        <begin position="293"/>
        <end position="337"/>
    </location>
</feature>
<name>A2FTG9_TRIV3</name>
<keyword evidence="2" id="KW-0472">Membrane</keyword>
<dbReference type="InterPro" id="IPR013320">
    <property type="entry name" value="ConA-like_dom_sf"/>
</dbReference>
<dbReference type="InParanoid" id="A2FTG9"/>
<dbReference type="VEuPathDB" id="TrichDB:TVAGG3_0177250"/>
<dbReference type="RefSeq" id="XP_001304717.1">
    <property type="nucleotide sequence ID" value="XM_001304716.1"/>
</dbReference>
<evidence type="ECO:0000256" key="2">
    <source>
        <dbReference type="SAM" id="Phobius"/>
    </source>
</evidence>
<dbReference type="SMR" id="A2FTG9"/>
<dbReference type="GO" id="GO:0004553">
    <property type="term" value="F:hydrolase activity, hydrolyzing O-glycosyl compounds"/>
    <property type="evidence" value="ECO:0007669"/>
    <property type="project" value="InterPro"/>
</dbReference>
<dbReference type="GO" id="GO:0005975">
    <property type="term" value="P:carbohydrate metabolic process"/>
    <property type="evidence" value="ECO:0007669"/>
    <property type="project" value="InterPro"/>
</dbReference>
<evidence type="ECO:0000313" key="4">
    <source>
        <dbReference type="EMBL" id="EAX91787.1"/>
    </source>
</evidence>
<dbReference type="PROSITE" id="PS51762">
    <property type="entry name" value="GH16_2"/>
    <property type="match status" value="1"/>
</dbReference>
<feature type="compositionally biased region" description="Polar residues" evidence="1">
    <location>
        <begin position="304"/>
        <end position="337"/>
    </location>
</feature>
<keyword evidence="2" id="KW-0812">Transmembrane</keyword>
<reference evidence="4" key="2">
    <citation type="journal article" date="2007" name="Science">
        <title>Draft genome sequence of the sexually transmitted pathogen Trichomonas vaginalis.</title>
        <authorList>
            <person name="Carlton J.M."/>
            <person name="Hirt R.P."/>
            <person name="Silva J.C."/>
            <person name="Delcher A.L."/>
            <person name="Schatz M."/>
            <person name="Zhao Q."/>
            <person name="Wortman J.R."/>
            <person name="Bidwell S.L."/>
            <person name="Alsmark U.C.M."/>
            <person name="Besteiro S."/>
            <person name="Sicheritz-Ponten T."/>
            <person name="Noel C.J."/>
            <person name="Dacks J.B."/>
            <person name="Foster P.G."/>
            <person name="Simillion C."/>
            <person name="Van de Peer Y."/>
            <person name="Miranda-Saavedra D."/>
            <person name="Barton G.J."/>
            <person name="Westrop G.D."/>
            <person name="Mueller S."/>
            <person name="Dessi D."/>
            <person name="Fiori P.L."/>
            <person name="Ren Q."/>
            <person name="Paulsen I."/>
            <person name="Zhang H."/>
            <person name="Bastida-Corcuera F.D."/>
            <person name="Simoes-Barbosa A."/>
            <person name="Brown M.T."/>
            <person name="Hayes R.D."/>
            <person name="Mukherjee M."/>
            <person name="Okumura C.Y."/>
            <person name="Schneider R."/>
            <person name="Smith A.J."/>
            <person name="Vanacova S."/>
            <person name="Villalvazo M."/>
            <person name="Haas B.J."/>
            <person name="Pertea M."/>
            <person name="Feldblyum T.V."/>
            <person name="Utterback T.R."/>
            <person name="Shu C.L."/>
            <person name="Osoegawa K."/>
            <person name="de Jong P.J."/>
            <person name="Hrdy I."/>
            <person name="Horvathova L."/>
            <person name="Zubacova Z."/>
            <person name="Dolezal P."/>
            <person name="Malik S.B."/>
            <person name="Logsdon J.M. Jr."/>
            <person name="Henze K."/>
            <person name="Gupta A."/>
            <person name="Wang C.C."/>
            <person name="Dunne R.L."/>
            <person name="Upcroft J.A."/>
            <person name="Upcroft P."/>
            <person name="White O."/>
            <person name="Salzberg S.L."/>
            <person name="Tang P."/>
            <person name="Chiu C.-H."/>
            <person name="Lee Y.-S."/>
            <person name="Embley T.M."/>
            <person name="Coombs G.H."/>
            <person name="Mottram J.C."/>
            <person name="Tachezy J."/>
            <person name="Fraser-Liggett C.M."/>
            <person name="Johnson P.J."/>
        </authorList>
    </citation>
    <scope>NUCLEOTIDE SEQUENCE [LARGE SCALE GENOMIC DNA]</scope>
    <source>
        <strain evidence="4">G3</strain>
    </source>
</reference>